<dbReference type="CDD" id="cd07821">
    <property type="entry name" value="PYR_PYL_RCAR_like"/>
    <property type="match status" value="1"/>
</dbReference>
<reference evidence="2" key="1">
    <citation type="journal article" date="2019" name="Int. J. Syst. Evol. Microbiol.">
        <title>The Global Catalogue of Microorganisms (GCM) 10K type strain sequencing project: providing services to taxonomists for standard genome sequencing and annotation.</title>
        <authorList>
            <consortium name="The Broad Institute Genomics Platform"/>
            <consortium name="The Broad Institute Genome Sequencing Center for Infectious Disease"/>
            <person name="Wu L."/>
            <person name="Ma J."/>
        </authorList>
    </citation>
    <scope>NUCLEOTIDE SEQUENCE [LARGE SCALE GENOMIC DNA]</scope>
    <source>
        <strain evidence="2">JCM 16898</strain>
    </source>
</reference>
<dbReference type="PANTHER" id="PTHR39332">
    <property type="entry name" value="BLL4707 PROTEIN"/>
    <property type="match status" value="1"/>
</dbReference>
<keyword evidence="2" id="KW-1185">Reference proteome</keyword>
<dbReference type="Gene3D" id="3.30.530.20">
    <property type="match status" value="1"/>
</dbReference>
<protein>
    <submittedName>
        <fullName evidence="1">SRPBCC family protein</fullName>
    </submittedName>
</protein>
<dbReference type="PANTHER" id="PTHR39332:SF7">
    <property type="entry name" value="SRPBCC FAMILY PROTEIN"/>
    <property type="match status" value="1"/>
</dbReference>
<evidence type="ECO:0000313" key="1">
    <source>
        <dbReference type="EMBL" id="GAA3545964.1"/>
    </source>
</evidence>
<dbReference type="Pfam" id="PF10604">
    <property type="entry name" value="Polyketide_cyc2"/>
    <property type="match status" value="1"/>
</dbReference>
<comment type="caution">
    <text evidence="1">The sequence shown here is derived from an EMBL/GenBank/DDBJ whole genome shotgun (WGS) entry which is preliminary data.</text>
</comment>
<name>A0ABP6W9H1_9PSEU</name>
<organism evidence="1 2">
    <name type="scientific">Amycolatopsis ultiminotia</name>
    <dbReference type="NCBI Taxonomy" id="543629"/>
    <lineage>
        <taxon>Bacteria</taxon>
        <taxon>Bacillati</taxon>
        <taxon>Actinomycetota</taxon>
        <taxon>Actinomycetes</taxon>
        <taxon>Pseudonocardiales</taxon>
        <taxon>Pseudonocardiaceae</taxon>
        <taxon>Amycolatopsis</taxon>
    </lineage>
</organism>
<dbReference type="EMBL" id="BAAAZN010000006">
    <property type="protein sequence ID" value="GAA3545964.1"/>
    <property type="molecule type" value="Genomic_DNA"/>
</dbReference>
<dbReference type="InterPro" id="IPR019587">
    <property type="entry name" value="Polyketide_cyclase/dehydratase"/>
</dbReference>
<dbReference type="Proteomes" id="UP001500689">
    <property type="component" value="Unassembled WGS sequence"/>
</dbReference>
<sequence length="126" mass="13597">MVRDFDGLPGWQPAVTTSALEGGAADRPGAIRHLGMADGSAVAEVLTVLDDHTRKLVYEIVDSPHPVRFYRGTLHVVTTGTPACALVRWSITFDCDPDDTEALTTSFRDNILTSGLRGLARRFDGA</sequence>
<proteinExistence type="predicted"/>
<evidence type="ECO:0000313" key="2">
    <source>
        <dbReference type="Proteomes" id="UP001500689"/>
    </source>
</evidence>
<gene>
    <name evidence="1" type="ORF">GCM10022222_32030</name>
</gene>
<dbReference type="InterPro" id="IPR023393">
    <property type="entry name" value="START-like_dom_sf"/>
</dbReference>
<dbReference type="SUPFAM" id="SSF55961">
    <property type="entry name" value="Bet v1-like"/>
    <property type="match status" value="1"/>
</dbReference>
<accession>A0ABP6W9H1</accession>